<evidence type="ECO:0000256" key="4">
    <source>
        <dbReference type="SAM" id="SignalP"/>
    </source>
</evidence>
<dbReference type="SMART" id="SM00364">
    <property type="entry name" value="LRR_BAC"/>
    <property type="match status" value="6"/>
</dbReference>
<dbReference type="SUPFAM" id="SSF52058">
    <property type="entry name" value="L domain-like"/>
    <property type="match status" value="2"/>
</dbReference>
<dbReference type="GO" id="GO:0031012">
    <property type="term" value="C:extracellular matrix"/>
    <property type="evidence" value="ECO:0007669"/>
    <property type="project" value="TreeGrafter"/>
</dbReference>
<dbReference type="Pfam" id="PF13855">
    <property type="entry name" value="LRR_8"/>
    <property type="match status" value="3"/>
</dbReference>
<dbReference type="GO" id="GO:0005615">
    <property type="term" value="C:extracellular space"/>
    <property type="evidence" value="ECO:0007669"/>
    <property type="project" value="TreeGrafter"/>
</dbReference>
<evidence type="ECO:0000256" key="1">
    <source>
        <dbReference type="ARBA" id="ARBA00022614"/>
    </source>
</evidence>
<dbReference type="AlphaFoldDB" id="A0A8J2MRY1"/>
<reference evidence="5" key="1">
    <citation type="submission" date="2021-04" db="EMBL/GenBank/DDBJ databases">
        <authorList>
            <person name="Chebbi M.A.C M."/>
        </authorList>
    </citation>
    <scope>NUCLEOTIDE SEQUENCE</scope>
</reference>
<proteinExistence type="predicted"/>
<dbReference type="Proteomes" id="UP000786811">
    <property type="component" value="Unassembled WGS sequence"/>
</dbReference>
<keyword evidence="1" id="KW-0433">Leucine-rich repeat</keyword>
<dbReference type="EMBL" id="CAJNRD030001124">
    <property type="protein sequence ID" value="CAG5106179.1"/>
    <property type="molecule type" value="Genomic_DNA"/>
</dbReference>
<dbReference type="PANTHER" id="PTHR24373:SF370">
    <property type="entry name" value="FISH-LIPS, ISOFORM E"/>
    <property type="match status" value="1"/>
</dbReference>
<dbReference type="InterPro" id="IPR050328">
    <property type="entry name" value="Dev_Immune_Receptor"/>
</dbReference>
<name>A0A8J2MRY1_COTCN</name>
<feature type="chain" id="PRO_5035271081" evidence="4">
    <location>
        <begin position="20"/>
        <end position="450"/>
    </location>
</feature>
<dbReference type="Gene3D" id="3.80.10.10">
    <property type="entry name" value="Ribonuclease Inhibitor"/>
    <property type="match status" value="4"/>
</dbReference>
<dbReference type="SMART" id="SM00369">
    <property type="entry name" value="LRR_TYP"/>
    <property type="match status" value="8"/>
</dbReference>
<dbReference type="InterPro" id="IPR001611">
    <property type="entry name" value="Leu-rich_rpt"/>
</dbReference>
<dbReference type="InterPro" id="IPR003591">
    <property type="entry name" value="Leu-rich_rpt_typical-subtyp"/>
</dbReference>
<evidence type="ECO:0000256" key="2">
    <source>
        <dbReference type="ARBA" id="ARBA00022729"/>
    </source>
</evidence>
<dbReference type="PANTHER" id="PTHR24373">
    <property type="entry name" value="SLIT RELATED LEUCINE-RICH REPEAT NEURONAL PROTEIN"/>
    <property type="match status" value="1"/>
</dbReference>
<feature type="signal peptide" evidence="4">
    <location>
        <begin position="1"/>
        <end position="19"/>
    </location>
</feature>
<dbReference type="PROSITE" id="PS51450">
    <property type="entry name" value="LRR"/>
    <property type="match status" value="4"/>
</dbReference>
<dbReference type="OrthoDB" id="676979at2759"/>
<comment type="caution">
    <text evidence="5">The sequence shown here is derived from an EMBL/GenBank/DDBJ whole genome shotgun (WGS) entry which is preliminary data.</text>
</comment>
<keyword evidence="2 4" id="KW-0732">Signal</keyword>
<dbReference type="InterPro" id="IPR032675">
    <property type="entry name" value="LRR_dom_sf"/>
</dbReference>
<keyword evidence="3" id="KW-0677">Repeat</keyword>
<accession>A0A8J2MRY1</accession>
<evidence type="ECO:0000256" key="3">
    <source>
        <dbReference type="ARBA" id="ARBA00022737"/>
    </source>
</evidence>
<protein>
    <submittedName>
        <fullName evidence="5">Similar to Toll-7: Toll-like receptor 7 (Drosophila melanogaster)</fullName>
    </submittedName>
</protein>
<gene>
    <name evidence="5" type="ORF">HICCMSTLAB_LOCUS12131</name>
</gene>
<evidence type="ECO:0000313" key="6">
    <source>
        <dbReference type="Proteomes" id="UP000786811"/>
    </source>
</evidence>
<keyword evidence="6" id="KW-1185">Reference proteome</keyword>
<keyword evidence="5" id="KW-0675">Receptor</keyword>
<evidence type="ECO:0000313" key="5">
    <source>
        <dbReference type="EMBL" id="CAG5106179.1"/>
    </source>
</evidence>
<sequence>MRSLLIFSLWCLFVQDSIGGDSLDFSGMGIATLRKPFISDEHLTDLNLSHNHIWNVSSDVFEDLPSLVYLNLSHNFFPFSQLKFKNTSVLETLVLDEAVVGDLDFDVTYFEEETLEDEYNRLRETKAKHNYGFDITFTQDWTLPKLKHLYLRGHNIEHIKFAGVDALDLLMPEISHLYLSNNKLITFDLEKTLPMSLQELYLDDNKLTNFDADNLNNVAVLALDGNKMSNFCDINEPCKGITLKHSYSLEVLSVSRMGLENIVPDAFKFLVNLIKLDLSDNGINSFPSNALSDLLSIKILFIDNNVLEAVPEIKNLNHLEKLSLSKNLISELTENSFSGDLKQLKSLNLSSNIITSISSGAFDKLGSLEELDLSKNLLYTLPNDWIPDNVNLQYLQLKENFFQNFSSLALGRAKNLKYVSIGGNRFSAMDVGLLAELPKTAIIDFENTLP</sequence>
<organism evidence="5 6">
    <name type="scientific">Cotesia congregata</name>
    <name type="common">Parasitoid wasp</name>
    <name type="synonym">Apanteles congregatus</name>
    <dbReference type="NCBI Taxonomy" id="51543"/>
    <lineage>
        <taxon>Eukaryota</taxon>
        <taxon>Metazoa</taxon>
        <taxon>Ecdysozoa</taxon>
        <taxon>Arthropoda</taxon>
        <taxon>Hexapoda</taxon>
        <taxon>Insecta</taxon>
        <taxon>Pterygota</taxon>
        <taxon>Neoptera</taxon>
        <taxon>Endopterygota</taxon>
        <taxon>Hymenoptera</taxon>
        <taxon>Apocrita</taxon>
        <taxon>Ichneumonoidea</taxon>
        <taxon>Braconidae</taxon>
        <taxon>Microgastrinae</taxon>
        <taxon>Cotesia</taxon>
    </lineage>
</organism>